<organism evidence="17 18">
    <name type="scientific">Dyella agri</name>
    <dbReference type="NCBI Taxonomy" id="1926869"/>
    <lineage>
        <taxon>Bacteria</taxon>
        <taxon>Pseudomonadati</taxon>
        <taxon>Pseudomonadota</taxon>
        <taxon>Gammaproteobacteria</taxon>
        <taxon>Lysobacterales</taxon>
        <taxon>Rhodanobacteraceae</taxon>
        <taxon>Dyella</taxon>
    </lineage>
</organism>
<feature type="domain" description="Histidine kinase" evidence="15">
    <location>
        <begin position="217"/>
        <end position="438"/>
    </location>
</feature>
<evidence type="ECO:0000313" key="17">
    <source>
        <dbReference type="EMBL" id="MFK2931997.1"/>
    </source>
</evidence>
<keyword evidence="8" id="KW-0067">ATP-binding</keyword>
<dbReference type="InterPro" id="IPR001789">
    <property type="entry name" value="Sig_transdc_resp-reg_receiver"/>
</dbReference>
<dbReference type="EMBL" id="JADIKL010000008">
    <property type="protein sequence ID" value="MFK2931997.1"/>
    <property type="molecule type" value="Genomic_DNA"/>
</dbReference>
<evidence type="ECO:0000256" key="6">
    <source>
        <dbReference type="ARBA" id="ARBA00022692"/>
    </source>
</evidence>
<dbReference type="SUPFAM" id="SSF47384">
    <property type="entry name" value="Homodimeric domain of signal transducing histidine kinase"/>
    <property type="match status" value="1"/>
</dbReference>
<gene>
    <name evidence="17" type="ORF">ISP14_14465</name>
</gene>
<dbReference type="Pfam" id="PF00072">
    <property type="entry name" value="Response_reg"/>
    <property type="match status" value="1"/>
</dbReference>
<dbReference type="SUPFAM" id="SSF52172">
    <property type="entry name" value="CheY-like"/>
    <property type="match status" value="1"/>
</dbReference>
<feature type="region of interest" description="Disordered" evidence="13">
    <location>
        <begin position="706"/>
        <end position="738"/>
    </location>
</feature>
<feature type="region of interest" description="Disordered" evidence="13">
    <location>
        <begin position="557"/>
        <end position="580"/>
    </location>
</feature>
<feature type="transmembrane region" description="Helical" evidence="14">
    <location>
        <begin position="26"/>
        <end position="46"/>
    </location>
</feature>
<evidence type="ECO:0000256" key="7">
    <source>
        <dbReference type="ARBA" id="ARBA00022741"/>
    </source>
</evidence>
<dbReference type="InterPro" id="IPR003594">
    <property type="entry name" value="HATPase_dom"/>
</dbReference>
<dbReference type="SUPFAM" id="SSF47226">
    <property type="entry name" value="Histidine-containing phosphotransfer domain, HPT domain"/>
    <property type="match status" value="1"/>
</dbReference>
<evidence type="ECO:0000259" key="16">
    <source>
        <dbReference type="PROSITE" id="PS50110"/>
    </source>
</evidence>
<dbReference type="EC" id="2.7.13.3" evidence="3"/>
<dbReference type="PANTHER" id="PTHR45339:SF1">
    <property type="entry name" value="HYBRID SIGNAL TRANSDUCTION HISTIDINE KINASE J"/>
    <property type="match status" value="1"/>
</dbReference>
<dbReference type="SMART" id="SM00388">
    <property type="entry name" value="HisKA"/>
    <property type="match status" value="1"/>
</dbReference>
<evidence type="ECO:0000256" key="4">
    <source>
        <dbReference type="ARBA" id="ARBA00022475"/>
    </source>
</evidence>
<keyword evidence="18" id="KW-1185">Reference proteome</keyword>
<dbReference type="InterPro" id="IPR004358">
    <property type="entry name" value="Sig_transdc_His_kin-like_C"/>
</dbReference>
<dbReference type="Pfam" id="PF02518">
    <property type="entry name" value="HATPase_c"/>
    <property type="match status" value="1"/>
</dbReference>
<reference evidence="17 18" key="1">
    <citation type="submission" date="2020-10" db="EMBL/GenBank/DDBJ databases">
        <title>Phylogeny of dyella-like bacteria.</title>
        <authorList>
            <person name="Fu J."/>
        </authorList>
    </citation>
    <scope>NUCLEOTIDE SEQUENCE [LARGE SCALE GENOMIC DNA]</scope>
    <source>
        <strain evidence="17 18">DKC-1</strain>
    </source>
</reference>
<dbReference type="InterPro" id="IPR036890">
    <property type="entry name" value="HATPase_C_sf"/>
</dbReference>
<comment type="caution">
    <text evidence="17">The sequence shown here is derived from an EMBL/GenBank/DDBJ whole genome shotgun (WGS) entry which is preliminary data.</text>
</comment>
<evidence type="ECO:0000256" key="13">
    <source>
        <dbReference type="SAM" id="MobiDB-lite"/>
    </source>
</evidence>
<dbReference type="CDD" id="cd00082">
    <property type="entry name" value="HisKA"/>
    <property type="match status" value="1"/>
</dbReference>
<keyword evidence="11 14" id="KW-0472">Membrane</keyword>
<evidence type="ECO:0000256" key="14">
    <source>
        <dbReference type="SAM" id="Phobius"/>
    </source>
</evidence>
<keyword evidence="10" id="KW-0902">Two-component regulatory system</keyword>
<comment type="catalytic activity">
    <reaction evidence="1">
        <text>ATP + protein L-histidine = ADP + protein N-phospho-L-histidine.</text>
        <dbReference type="EC" id="2.7.13.3"/>
    </reaction>
</comment>
<dbReference type="SMART" id="SM00387">
    <property type="entry name" value="HATPase_c"/>
    <property type="match status" value="1"/>
</dbReference>
<comment type="subcellular location">
    <subcellularLocation>
        <location evidence="2">Cell membrane</location>
        <topology evidence="2">Multi-pass membrane protein</topology>
    </subcellularLocation>
</comment>
<keyword evidence="7" id="KW-0547">Nucleotide-binding</keyword>
<feature type="compositionally biased region" description="Low complexity" evidence="13">
    <location>
        <begin position="714"/>
        <end position="730"/>
    </location>
</feature>
<dbReference type="RefSeq" id="WP_404541149.1">
    <property type="nucleotide sequence ID" value="NZ_JADIKL010000008.1"/>
</dbReference>
<proteinExistence type="predicted"/>
<evidence type="ECO:0000256" key="3">
    <source>
        <dbReference type="ARBA" id="ARBA00012438"/>
    </source>
</evidence>
<dbReference type="PANTHER" id="PTHR45339">
    <property type="entry name" value="HYBRID SIGNAL TRANSDUCTION HISTIDINE KINASE J"/>
    <property type="match status" value="1"/>
</dbReference>
<evidence type="ECO:0000256" key="9">
    <source>
        <dbReference type="ARBA" id="ARBA00022989"/>
    </source>
</evidence>
<feature type="modified residue" description="4-aspartylphosphate" evidence="12">
    <location>
        <position position="635"/>
    </location>
</feature>
<dbReference type="SUPFAM" id="SSF55874">
    <property type="entry name" value="ATPase domain of HSP90 chaperone/DNA topoisomerase II/histidine kinase"/>
    <property type="match status" value="1"/>
</dbReference>
<dbReference type="InterPro" id="IPR011006">
    <property type="entry name" value="CheY-like_superfamily"/>
</dbReference>
<feature type="domain" description="Response regulatory" evidence="16">
    <location>
        <begin position="586"/>
        <end position="706"/>
    </location>
</feature>
<evidence type="ECO:0000313" key="18">
    <source>
        <dbReference type="Proteomes" id="UP001620397"/>
    </source>
</evidence>
<evidence type="ECO:0000256" key="10">
    <source>
        <dbReference type="ARBA" id="ARBA00023012"/>
    </source>
</evidence>
<dbReference type="SMART" id="SM00448">
    <property type="entry name" value="REC"/>
    <property type="match status" value="1"/>
</dbReference>
<dbReference type="PRINTS" id="PR00344">
    <property type="entry name" value="BCTRLSENSOR"/>
</dbReference>
<dbReference type="Proteomes" id="UP001620397">
    <property type="component" value="Unassembled WGS sequence"/>
</dbReference>
<evidence type="ECO:0000256" key="2">
    <source>
        <dbReference type="ARBA" id="ARBA00004651"/>
    </source>
</evidence>
<dbReference type="Gene3D" id="3.40.50.2300">
    <property type="match status" value="1"/>
</dbReference>
<keyword evidence="4" id="KW-1003">Cell membrane</keyword>
<accession>A0ABW8KKT5</accession>
<dbReference type="PROSITE" id="PS50109">
    <property type="entry name" value="HIS_KIN"/>
    <property type="match status" value="1"/>
</dbReference>
<keyword evidence="5 12" id="KW-0597">Phosphoprotein</keyword>
<evidence type="ECO:0000259" key="15">
    <source>
        <dbReference type="PROSITE" id="PS50109"/>
    </source>
</evidence>
<dbReference type="InterPro" id="IPR036641">
    <property type="entry name" value="HPT_dom_sf"/>
</dbReference>
<dbReference type="CDD" id="cd16922">
    <property type="entry name" value="HATPase_EvgS-ArcB-TorS-like"/>
    <property type="match status" value="1"/>
</dbReference>
<evidence type="ECO:0000256" key="5">
    <source>
        <dbReference type="ARBA" id="ARBA00022553"/>
    </source>
</evidence>
<evidence type="ECO:0000256" key="11">
    <source>
        <dbReference type="ARBA" id="ARBA00023136"/>
    </source>
</evidence>
<dbReference type="PROSITE" id="PS50110">
    <property type="entry name" value="RESPONSE_REGULATORY"/>
    <property type="match status" value="1"/>
</dbReference>
<sequence>MKTAATSLPVADWLHTASGPWQGPTLLLAALLVLMALLALALLWHVRKQRGMLRRAGHYLAVERDLRGVATHVPVAIFMLRMAPDGILRLDPLAGDLAAVAGLEPAALPSGGNPLQAPSFRERVHPEDLLPLSQLLELSPQADPPTPSRMLDFRVRAPEGMRWLHLELAAQTLADGGVQWIGCLFDASRSRAHDEALRAARDAAERAAKARADFLATMSHEIRTPMNGVIGMLELLQQTPLDAAQGELLHAVEDSASVLLQILNDVLDFSKLEAGSLRLDRAPFDPRTLVDNVVGVMAASMRRKGLQVDVLVDAATAGLLLGDGVRIRQILLNLLGNAAKFTERGRIAVAWRVLGDDGGTQLLRITVSDTGIGIPEEKQAALFTPFSQAEDWTAHRYGGTGLGLAISRHLVQLMDGEIGLASRPGEGTTVTLQLRLPVARREPEGLSGAAPRHALVRLRETGTAAALAEHLAALGLTVERIDPTLPLRTGMAADLLFLDEDDRDSGHAIPARVVAITMRDEPAAAVATDDECILLAANPLRWQALLRACTQALAPRHASGAPSTEETPGPPRSVVASKRARRRTQRILVAEDHPVGQQLMQRQLELLGWPFDMVSNGHAALAALQRGGYALLLTDCNMPRMSGYELATAWRQREHAGSASARLPIVATTANALAGELVRCREAGMDDCLSKPLQLEPLERKLEQWLDGGDSDTTDAAGAGAQASSLPSGSDDTGADIAPDTWRRQLLPMLIATSRDDLDELSVAIARNDSESAWQRLHRLLGALPLVLDDPLIEEGRQRLESLRAGENATLPGLASYVDAMRQLLNRVEQTNV</sequence>
<dbReference type="InterPro" id="IPR036097">
    <property type="entry name" value="HisK_dim/P_sf"/>
</dbReference>
<dbReference type="Gene3D" id="3.30.565.10">
    <property type="entry name" value="Histidine kinase-like ATPase, C-terminal domain"/>
    <property type="match status" value="1"/>
</dbReference>
<keyword evidence="6 14" id="KW-0812">Transmembrane</keyword>
<evidence type="ECO:0000256" key="12">
    <source>
        <dbReference type="PROSITE-ProRule" id="PRU00169"/>
    </source>
</evidence>
<dbReference type="InterPro" id="IPR003661">
    <property type="entry name" value="HisK_dim/P_dom"/>
</dbReference>
<keyword evidence="9 14" id="KW-1133">Transmembrane helix</keyword>
<name>A0ABW8KKT5_9GAMM</name>
<dbReference type="Gene3D" id="1.10.287.130">
    <property type="match status" value="1"/>
</dbReference>
<protein>
    <recommendedName>
        <fullName evidence="3">histidine kinase</fullName>
        <ecNumber evidence="3">2.7.13.3</ecNumber>
    </recommendedName>
</protein>
<evidence type="ECO:0000256" key="8">
    <source>
        <dbReference type="ARBA" id="ARBA00022840"/>
    </source>
</evidence>
<dbReference type="InterPro" id="IPR005467">
    <property type="entry name" value="His_kinase_dom"/>
</dbReference>
<dbReference type="Pfam" id="PF00512">
    <property type="entry name" value="HisKA"/>
    <property type="match status" value="1"/>
</dbReference>
<evidence type="ECO:0000256" key="1">
    <source>
        <dbReference type="ARBA" id="ARBA00000085"/>
    </source>
</evidence>
<dbReference type="CDD" id="cd17546">
    <property type="entry name" value="REC_hyHK_CKI1_RcsC-like"/>
    <property type="match status" value="1"/>
</dbReference>